<dbReference type="AlphaFoldDB" id="F4G1V6"/>
<dbReference type="HOGENOM" id="CLU_1369550_0_0_2"/>
<evidence type="ECO:0000313" key="1">
    <source>
        <dbReference type="EMBL" id="AEB94845.1"/>
    </source>
</evidence>
<name>F4G1V6_METCR</name>
<organism evidence="1 2">
    <name type="scientific">Metallosphaera cuprina (strain Ar-4)</name>
    <dbReference type="NCBI Taxonomy" id="1006006"/>
    <lineage>
        <taxon>Archaea</taxon>
        <taxon>Thermoproteota</taxon>
        <taxon>Thermoprotei</taxon>
        <taxon>Sulfolobales</taxon>
        <taxon>Sulfolobaceae</taxon>
        <taxon>Metallosphaera</taxon>
    </lineage>
</organism>
<dbReference type="STRING" id="1006006.Mcup_0740"/>
<dbReference type="EMBL" id="CP002656">
    <property type="protein sequence ID" value="AEB94845.1"/>
    <property type="molecule type" value="Genomic_DNA"/>
</dbReference>
<keyword evidence="2" id="KW-1185">Reference proteome</keyword>
<evidence type="ECO:0000313" key="2">
    <source>
        <dbReference type="Proteomes" id="UP000007812"/>
    </source>
</evidence>
<dbReference type="PATRIC" id="fig|1006006.8.peg.739"/>
<dbReference type="RefSeq" id="WP_013737343.1">
    <property type="nucleotide sequence ID" value="NC_015435.1"/>
</dbReference>
<protein>
    <submittedName>
        <fullName evidence="1">Uncharacterized protein</fullName>
    </submittedName>
</protein>
<gene>
    <name evidence="1" type="ordered locus">Mcup_0740</name>
</gene>
<accession>F4G1V6</accession>
<proteinExistence type="predicted"/>
<dbReference type="eggNOG" id="arCOG07326">
    <property type="taxonomic scope" value="Archaea"/>
</dbReference>
<dbReference type="OrthoDB" id="33140at2157"/>
<dbReference type="Proteomes" id="UP000007812">
    <property type="component" value="Chromosome"/>
</dbReference>
<dbReference type="GeneID" id="10492931"/>
<reference evidence="1 2" key="1">
    <citation type="journal article" date="2011" name="J. Bacteriol.">
        <title>Complete genome sequence of Metallosphaera cuprina, a metal sulfide-oxidizing archaeon from a hot spring.</title>
        <authorList>
            <person name="Liu L.J."/>
            <person name="You X.Y."/>
            <person name="Zheng H."/>
            <person name="Wang S."/>
            <person name="Jiang C.Y."/>
            <person name="Liu S.J."/>
        </authorList>
    </citation>
    <scope>NUCLEOTIDE SEQUENCE [LARGE SCALE GENOMIC DNA]</scope>
    <source>
        <strain evidence="1 2">Ar-4</strain>
    </source>
</reference>
<dbReference type="KEGG" id="mcn:Mcup_0740"/>
<sequence length="198" mass="22306">MELKVESPEDVIFPPLPELSYVCSGKISDVKCSGPSIYRDQDLVTATAADLISSMSVSTLIRTKLRGRKRDRWLGYLSKYGIEIEPREFTTILKTGSLITIYADGIDFEDVPGNVVFKEFRVTGTGSMNNVIEKLMEIEPRLIVAESRGNLWYLVSAFKLVAMDPAIRKALEKLINVTRLECDEISFLKNGKTCFKRN</sequence>